<dbReference type="InterPro" id="IPR008902">
    <property type="entry name" value="Rhamnosid_concanavalin"/>
</dbReference>
<dbReference type="Pfam" id="PF17389">
    <property type="entry name" value="Bac_rhamnosid6H"/>
    <property type="match status" value="1"/>
</dbReference>
<dbReference type="KEGG" id="pdt:Prede_1293"/>
<dbReference type="PANTHER" id="PTHR33307">
    <property type="entry name" value="ALPHA-RHAMNOSIDASE (EUROFUNG)"/>
    <property type="match status" value="1"/>
</dbReference>
<evidence type="ECO:0000256" key="1">
    <source>
        <dbReference type="ARBA" id="ARBA00001445"/>
    </source>
</evidence>
<dbReference type="Gene3D" id="1.50.10.10">
    <property type="match status" value="1"/>
</dbReference>
<dbReference type="SUPFAM" id="SSF48208">
    <property type="entry name" value="Six-hairpin glycosidases"/>
    <property type="match status" value="1"/>
</dbReference>
<evidence type="ECO:0000259" key="5">
    <source>
        <dbReference type="Pfam" id="PF08531"/>
    </source>
</evidence>
<evidence type="ECO:0000313" key="9">
    <source>
        <dbReference type="EMBL" id="EGQ15402.1"/>
    </source>
</evidence>
<dbReference type="InterPro" id="IPR036116">
    <property type="entry name" value="FN3_sf"/>
</dbReference>
<evidence type="ECO:0000313" key="8">
    <source>
        <dbReference type="EMBL" id="AGB28615.1"/>
    </source>
</evidence>
<feature type="domain" description="Bacterial alpha-L-rhamnosidase N-terminal" evidence="5">
    <location>
        <begin position="191"/>
        <end position="360"/>
    </location>
</feature>
<feature type="domain" description="Alpha-L-rhamnosidase C-terminal" evidence="7">
    <location>
        <begin position="820"/>
        <end position="893"/>
    </location>
</feature>
<dbReference type="Pfam" id="PF25788">
    <property type="entry name" value="Ig_Rha78A_N"/>
    <property type="match status" value="1"/>
</dbReference>
<reference evidence="11" key="2">
    <citation type="submission" date="2012-02" db="EMBL/GenBank/DDBJ databases">
        <title>Complete sequence of chromosome 1 of Prevotella dentalis DSM 3688.</title>
        <authorList>
            <person name="Lucas S."/>
            <person name="Copeland A."/>
            <person name="Lapidus A."/>
            <person name="Glavina del Rio T."/>
            <person name="Dalin E."/>
            <person name="Tice H."/>
            <person name="Bruce D."/>
            <person name="Goodwin L."/>
            <person name="Pitluck S."/>
            <person name="Peters L."/>
            <person name="Mikhailova N."/>
            <person name="Chertkov O."/>
            <person name="Kyrpides N."/>
            <person name="Mavromatis K."/>
            <person name="Ivanova N."/>
            <person name="Brettin T."/>
            <person name="Detter J.C."/>
            <person name="Han C."/>
            <person name="Larimer F."/>
            <person name="Land M."/>
            <person name="Hauser L."/>
            <person name="Markowitz V."/>
            <person name="Cheng J.-F."/>
            <person name="Hugenholtz P."/>
            <person name="Woyke T."/>
            <person name="Wu D."/>
            <person name="Gronow S."/>
            <person name="Wellnitz S."/>
            <person name="Brambilla E."/>
            <person name="Klenk H.-P."/>
            <person name="Eisen J.A."/>
        </authorList>
    </citation>
    <scope>NUCLEOTIDE SEQUENCE [LARGE SCALE GENOMIC DNA]</scope>
    <source>
        <strain evidence="11">ATCC 49559 / DSM 3688 / JCM 13448 / NCTC 12043 / ES 2772</strain>
    </source>
</reference>
<dbReference type="Gene3D" id="2.60.40.10">
    <property type="entry name" value="Immunoglobulins"/>
    <property type="match status" value="1"/>
</dbReference>
<evidence type="ECO:0000259" key="7">
    <source>
        <dbReference type="Pfam" id="PF17390"/>
    </source>
</evidence>
<dbReference type="Pfam" id="PF17390">
    <property type="entry name" value="Bac_rhamnosid_C"/>
    <property type="match status" value="1"/>
</dbReference>
<dbReference type="PANTHER" id="PTHR33307:SF6">
    <property type="entry name" value="ALPHA-RHAMNOSIDASE (EUROFUNG)-RELATED"/>
    <property type="match status" value="1"/>
</dbReference>
<gene>
    <name evidence="9" type="primary">ramA</name>
    <name evidence="8" type="ordered locus">Prede_1293</name>
    <name evidence="9" type="ORF">HMPREF9136_1163</name>
</gene>
<dbReference type="OrthoDB" id="9766741at2"/>
<sequence>MKAKRMKLDDMKRKKMQPYVANLLGAAFLWWAALPLTAQNGYGRLTVEGRQSPMGLDELQPRMGWQIVSDKKNVVQKAYRLLVATSREKLEADEGDVWDTHTVHSDRSQNVVYAGPALHPNTTYYWKVKAKTNKGRARWSPVAQWSTGLMGDANWTGRWIGTDSLLAHDSCQKHSRATGRYFRREFETCGDVRRATVHVSGLGYYALWLNGRRVNRNRLSPVPTDYAKSVAYDSYDVTSLLGRSNAIGAVVAPGYYFAPRQSSGTDMRPTYGLPRLRLDLIIEYADGRADTVATGPSWRMNADGPLRWSNLYDGEMYDSRLDFAGWTQPGFDDSRWAVAPCCQAPGGTMRGSLTEPVTVYETDSPVSLRKMGRRYLIDFGTNGAGVVSLRVHAAKGDTVRVRHAELLEPGDSTLYTDNLRSAQATAWYVADGKARRWQPEFTWFGFRYAEVTGVERLEPEDVERLLISDNLSRMGNSIRFVGADTLNLVMEAAYRGIRSNYKGMPMDCPQRDERMPWTGDRTMGCQGESYVLDVRPLYAKWLDDMADSQLPNGALSDVMPAYWRLYNTNMTWPAVLPFACEMMRRQYGDDRMVARHYGHVDRWLRHVRSYRWKDGLITYDRYGDWCVPPESAELIHSKDPARQTDGKLISSCYYAYLCRLMAGYAATQGKESDHNYYMQEADTTCRALNAAYLHNGTYANGTVTANLLPLAMRLVPADQEATVRDALLRTIEERNHGMQSCGVVGVQWLMRYLAGIGRGDLAWRMATSTAYPGWGYMVSRGATTIWELWNGDTANPSMNSGNHVMLLGDLLPWAYEQMGGLRSSDTDPGFHRTVMAPDFSVEACAGVEASHESPYGTVRSNWHREGNGIVWTVTVPPNTTAELHLPGRKTRIVGSGVYRMRKEMEK</sequence>
<dbReference type="STRING" id="908937.Prede_1293"/>
<dbReference type="Proteomes" id="UP000007820">
    <property type="component" value="Unassembled WGS sequence"/>
</dbReference>
<dbReference type="InterPro" id="IPR008928">
    <property type="entry name" value="6-hairpin_glycosidase_sf"/>
</dbReference>
<reference evidence="8" key="3">
    <citation type="submission" date="2012-02" db="EMBL/GenBank/DDBJ databases">
        <title>Complete sequence of chromosome 1 of Prevotella dentalis DSM 3688.</title>
        <authorList>
            <consortium name="US DOE Joint Genome Institute (JGI-PGF)"/>
            <person name="Lucas S."/>
            <person name="Copeland A."/>
            <person name="Lapidus A."/>
            <person name="Glavina del Rio T."/>
            <person name="Dalin E."/>
            <person name="Tice H."/>
            <person name="Bruce D."/>
            <person name="Goodwin L."/>
            <person name="Pitluck S."/>
            <person name="Peters L."/>
            <person name="Mikhailova N."/>
            <person name="Chertkov O."/>
            <person name="Kyrpides N."/>
            <person name="Mavromatis K."/>
            <person name="Ivanova N."/>
            <person name="Brettin T."/>
            <person name="Detter J.C."/>
            <person name="Han C."/>
            <person name="Larimer F."/>
            <person name="Land M."/>
            <person name="Hauser L."/>
            <person name="Markowitz V."/>
            <person name="Cheng J.-F."/>
            <person name="Hugenholtz P."/>
            <person name="Woyke T."/>
            <person name="Wu D."/>
            <person name="Gronow S."/>
            <person name="Wellnitz S."/>
            <person name="Brambilla E."/>
            <person name="Klenk H.-P."/>
            <person name="Eisen J.A."/>
        </authorList>
    </citation>
    <scope>NUCLEOTIDE SEQUENCE [LARGE SCALE GENOMIC DNA]</scope>
    <source>
        <strain evidence="8">DSM 3688</strain>
    </source>
</reference>
<dbReference type="Pfam" id="PF05592">
    <property type="entry name" value="Bac_rhamnosid"/>
    <property type="match status" value="1"/>
</dbReference>
<dbReference type="InterPro" id="IPR013737">
    <property type="entry name" value="Bac_rhamnosid_N"/>
</dbReference>
<dbReference type="InterPro" id="IPR013783">
    <property type="entry name" value="Ig-like_fold"/>
</dbReference>
<dbReference type="InterPro" id="IPR012341">
    <property type="entry name" value="6hp_glycosidase-like_sf"/>
</dbReference>
<dbReference type="InterPro" id="IPR035396">
    <property type="entry name" value="Bac_rhamnosid6H"/>
</dbReference>
<dbReference type="PATRIC" id="fig|908937.9.peg.1346"/>
<dbReference type="InterPro" id="IPR016007">
    <property type="entry name" value="Alpha_rhamnosid"/>
</dbReference>
<evidence type="ECO:0000256" key="3">
    <source>
        <dbReference type="ARBA" id="ARBA00022801"/>
    </source>
</evidence>
<dbReference type="EC" id="3.2.1.40" evidence="2"/>
<dbReference type="Proteomes" id="UP000010862">
    <property type="component" value="Chromosome 1"/>
</dbReference>
<dbReference type="SUPFAM" id="SSF49265">
    <property type="entry name" value="Fibronectin type III"/>
    <property type="match status" value="1"/>
</dbReference>
<keyword evidence="11" id="KW-1185">Reference proteome</keyword>
<name>F9D2T5_PREDD</name>
<evidence type="ECO:0000313" key="11">
    <source>
        <dbReference type="Proteomes" id="UP000010862"/>
    </source>
</evidence>
<evidence type="ECO:0000259" key="6">
    <source>
        <dbReference type="Pfam" id="PF17389"/>
    </source>
</evidence>
<dbReference type="Pfam" id="PF08531">
    <property type="entry name" value="Bac_rhamnosid_N"/>
    <property type="match status" value="1"/>
</dbReference>
<reference evidence="9 10" key="1">
    <citation type="submission" date="2011-04" db="EMBL/GenBank/DDBJ databases">
        <authorList>
            <person name="Muzny D."/>
            <person name="Qin X."/>
            <person name="Deng J."/>
            <person name="Jiang H."/>
            <person name="Liu Y."/>
            <person name="Qu J."/>
            <person name="Song X.-Z."/>
            <person name="Zhang L."/>
            <person name="Thornton R."/>
            <person name="Coyle M."/>
            <person name="Francisco L."/>
            <person name="Jackson L."/>
            <person name="Javaid M."/>
            <person name="Korchina V."/>
            <person name="Kovar C."/>
            <person name="Mata R."/>
            <person name="Mathew T."/>
            <person name="Ngo R."/>
            <person name="Nguyen L."/>
            <person name="Nguyen N."/>
            <person name="Okwuonu G."/>
            <person name="Ongeri F."/>
            <person name="Pham C."/>
            <person name="Simmons D."/>
            <person name="Wilczek-Boney K."/>
            <person name="Hale W."/>
            <person name="Jakkamsetti A."/>
            <person name="Pham P."/>
            <person name="Ruth R."/>
            <person name="San Lucas F."/>
            <person name="Warren J."/>
            <person name="Zhang J."/>
            <person name="Zhao Z."/>
            <person name="Zhou C."/>
            <person name="Zhu D."/>
            <person name="Lee S."/>
            <person name="Bess C."/>
            <person name="Blankenburg K."/>
            <person name="Forbes L."/>
            <person name="Fu Q."/>
            <person name="Gubbala S."/>
            <person name="Hirani K."/>
            <person name="Jayaseelan J.C."/>
            <person name="Lara F."/>
            <person name="Munidasa M."/>
            <person name="Palculict T."/>
            <person name="Patil S."/>
            <person name="Pu L.-L."/>
            <person name="Saada N."/>
            <person name="Tang L."/>
            <person name="Weissenberger G."/>
            <person name="Zhu Y."/>
            <person name="Hemphill L."/>
            <person name="Shang Y."/>
            <person name="Youmans B."/>
            <person name="Ayvaz T."/>
            <person name="Ross M."/>
            <person name="Santibanez J."/>
            <person name="Aqrawi P."/>
            <person name="Gross S."/>
            <person name="Joshi V."/>
            <person name="Fowler G."/>
            <person name="Nazareth L."/>
            <person name="Reid J."/>
            <person name="Worley K."/>
            <person name="Petrosino J."/>
            <person name="Highlander S."/>
            <person name="Gibbs R."/>
        </authorList>
    </citation>
    <scope>NUCLEOTIDE SEQUENCE [LARGE SCALE GENOMIC DNA]</scope>
    <source>
        <strain evidence="9 10">DSM 3688</strain>
    </source>
</reference>
<proteinExistence type="predicted"/>
<dbReference type="InterPro" id="IPR035398">
    <property type="entry name" value="Bac_rhamnosid_C"/>
</dbReference>
<dbReference type="eggNOG" id="COG4692">
    <property type="taxonomic scope" value="Bacteria"/>
</dbReference>
<feature type="domain" description="Alpha-L-rhamnosidase six-hairpin glycosidase" evidence="6">
    <location>
        <begin position="484"/>
        <end position="817"/>
    </location>
</feature>
<dbReference type="Gene3D" id="2.60.420.10">
    <property type="entry name" value="Maltose phosphorylase, domain 3"/>
    <property type="match status" value="1"/>
</dbReference>
<dbReference type="HOGENOM" id="CLU_002926_1_1_10"/>
<feature type="domain" description="Alpha-L-rhamnosidase concanavalin-like" evidence="4">
    <location>
        <begin position="373"/>
        <end position="467"/>
    </location>
</feature>
<accession>F9D2T5</accession>
<keyword evidence="9" id="KW-0326">Glycosidase</keyword>
<keyword evidence="3 9" id="KW-0378">Hydrolase</keyword>
<dbReference type="Gene3D" id="2.60.120.260">
    <property type="entry name" value="Galactose-binding domain-like"/>
    <property type="match status" value="2"/>
</dbReference>
<dbReference type="GO" id="GO:0005975">
    <property type="term" value="P:carbohydrate metabolic process"/>
    <property type="evidence" value="ECO:0007669"/>
    <property type="project" value="InterPro"/>
</dbReference>
<dbReference type="AlphaFoldDB" id="F9D2T5"/>
<dbReference type="PIRSF" id="PIRSF010631">
    <property type="entry name" value="A-rhamnsds"/>
    <property type="match status" value="1"/>
</dbReference>
<dbReference type="GO" id="GO:0030596">
    <property type="term" value="F:alpha-L-rhamnosidase activity"/>
    <property type="evidence" value="ECO:0007669"/>
    <property type="project" value="UniProtKB-EC"/>
</dbReference>
<comment type="catalytic activity">
    <reaction evidence="1">
        <text>Hydrolysis of terminal non-reducing alpha-L-rhamnose residues in alpha-L-rhamnosides.</text>
        <dbReference type="EC" id="3.2.1.40"/>
    </reaction>
</comment>
<evidence type="ECO:0000256" key="2">
    <source>
        <dbReference type="ARBA" id="ARBA00012652"/>
    </source>
</evidence>
<protein>
    <recommendedName>
        <fullName evidence="2">alpha-L-rhamnosidase</fullName>
        <ecNumber evidence="2">3.2.1.40</ecNumber>
    </recommendedName>
</protein>
<dbReference type="EMBL" id="AFPW01000015">
    <property type="protein sequence ID" value="EGQ15402.1"/>
    <property type="molecule type" value="Genomic_DNA"/>
</dbReference>
<organism evidence="9 10">
    <name type="scientific">Prevotella dentalis (strain ATCC 49559 / DSM 3688 / JCM 13448 / NCTC 12043 / ES 2772)</name>
    <name type="common">Mitsuokella dentalis</name>
    <dbReference type="NCBI Taxonomy" id="908937"/>
    <lineage>
        <taxon>Bacteria</taxon>
        <taxon>Pseudomonadati</taxon>
        <taxon>Bacteroidota</taxon>
        <taxon>Bacteroidia</taxon>
        <taxon>Bacteroidales</taxon>
        <taxon>Prevotellaceae</taxon>
        <taxon>Prevotella</taxon>
    </lineage>
</organism>
<evidence type="ECO:0000259" key="4">
    <source>
        <dbReference type="Pfam" id="PF05592"/>
    </source>
</evidence>
<evidence type="ECO:0000313" key="10">
    <source>
        <dbReference type="Proteomes" id="UP000007820"/>
    </source>
</evidence>
<dbReference type="EMBL" id="CP003368">
    <property type="protein sequence ID" value="AGB28615.1"/>
    <property type="molecule type" value="Genomic_DNA"/>
</dbReference>